<dbReference type="InterPro" id="IPR006224">
    <property type="entry name" value="PsdUridine_synth_RluA-like_CS"/>
</dbReference>
<feature type="region of interest" description="Disordered" evidence="4">
    <location>
        <begin position="214"/>
        <end position="238"/>
    </location>
</feature>
<dbReference type="PANTHER" id="PTHR21600:SF84">
    <property type="entry name" value="PSEUDOURIDINE SYNTHASE RSUA_RLUA-LIKE DOMAIN-CONTAINING PROTEIN"/>
    <property type="match status" value="1"/>
</dbReference>
<feature type="region of interest" description="Disordered" evidence="4">
    <location>
        <begin position="326"/>
        <end position="364"/>
    </location>
</feature>
<keyword evidence="7" id="KW-1185">Reference proteome</keyword>
<dbReference type="InterPro" id="IPR050188">
    <property type="entry name" value="RluA_PseudoU_synthase"/>
</dbReference>
<gene>
    <name evidence="6" type="ORF">RH857_02540</name>
</gene>
<dbReference type="InterPro" id="IPR020103">
    <property type="entry name" value="PsdUridine_synth_cat_dom_sf"/>
</dbReference>
<dbReference type="InterPro" id="IPR006145">
    <property type="entry name" value="PsdUridine_synth_RsuA/RluA"/>
</dbReference>
<proteinExistence type="predicted"/>
<accession>A0ABU1FQX6</accession>
<dbReference type="PROSITE" id="PS01129">
    <property type="entry name" value="PSI_RLU"/>
    <property type="match status" value="1"/>
</dbReference>
<dbReference type="Gene3D" id="3.30.2350.10">
    <property type="entry name" value="Pseudouridine synthase"/>
    <property type="match status" value="1"/>
</dbReference>
<evidence type="ECO:0000256" key="2">
    <source>
        <dbReference type="ARBA" id="ARBA00031870"/>
    </source>
</evidence>
<evidence type="ECO:0000259" key="5">
    <source>
        <dbReference type="Pfam" id="PF00849"/>
    </source>
</evidence>
<evidence type="ECO:0000313" key="7">
    <source>
        <dbReference type="Proteomes" id="UP001260872"/>
    </source>
</evidence>
<dbReference type="SUPFAM" id="SSF55120">
    <property type="entry name" value="Pseudouridine synthase"/>
    <property type="match status" value="1"/>
</dbReference>
<dbReference type="Proteomes" id="UP001260872">
    <property type="component" value="Unassembled WGS sequence"/>
</dbReference>
<dbReference type="EMBL" id="JAVKGT010000004">
    <property type="protein sequence ID" value="MDR5711019.1"/>
    <property type="molecule type" value="Genomic_DNA"/>
</dbReference>
<sequence length="364" mass="40648">MSIPAPLPVRDGVNATRLKVPETGPWPTVHDYVLETFGHIDPAGITQRFQDGEVVDAAGRPVSTSTPLGTVDFLWYYRSLPEETPLPVTEEVLYEDEHLLAVDKPHFLPTTPAGKYVQESLLVRLRNRLDLPDLIPIHRLDRGTAGVVLFSKQPDTRGAYQVLFEHRRVAKQYECISAWTDGTDIAGRFPLTVRNRIEKTKGVVVSELKPYGVAHSGVKPHERRPAKGRRRTEVVPGPNAESRVELLKTGVNRRGLDVGLFRLTPHTGKTHQLRIHMALLGLGIMHDRFYPELAPDTPDDFDAPLQLLAREIAFTDPITRAPRRFVSNRRLIESPTDTTSQGPGHGIPQQHAQQNRGPDGRAAH</sequence>
<comment type="catalytic activity">
    <reaction evidence="1">
        <text>a uridine in RNA = a pseudouridine in RNA</text>
        <dbReference type="Rhea" id="RHEA:48348"/>
        <dbReference type="Rhea" id="RHEA-COMP:12068"/>
        <dbReference type="Rhea" id="RHEA-COMP:12069"/>
        <dbReference type="ChEBI" id="CHEBI:65314"/>
        <dbReference type="ChEBI" id="CHEBI:65315"/>
    </reaction>
</comment>
<evidence type="ECO:0000256" key="4">
    <source>
        <dbReference type="SAM" id="MobiDB-lite"/>
    </source>
</evidence>
<evidence type="ECO:0000313" key="6">
    <source>
        <dbReference type="EMBL" id="MDR5711019.1"/>
    </source>
</evidence>
<reference evidence="7" key="1">
    <citation type="submission" date="2023-07" db="EMBL/GenBank/DDBJ databases">
        <title>Description of three actinobacteria isolated from air of manufacturing shop in a pharmaceutical factory.</title>
        <authorList>
            <person name="Zhang D.-F."/>
        </authorList>
    </citation>
    <scope>NUCLEOTIDE SEQUENCE [LARGE SCALE GENOMIC DNA]</scope>
    <source>
        <strain evidence="7">CCTCC AB 207010</strain>
    </source>
</reference>
<name>A0ABU1FQX6_9MICC</name>
<comment type="caution">
    <text evidence="6">The sequence shown here is derived from an EMBL/GenBank/DDBJ whole genome shotgun (WGS) entry which is preliminary data.</text>
</comment>
<dbReference type="PANTHER" id="PTHR21600">
    <property type="entry name" value="MITOCHONDRIAL RNA PSEUDOURIDINE SYNTHASE"/>
    <property type="match status" value="1"/>
</dbReference>
<protein>
    <recommendedName>
        <fullName evidence="2">RNA pseudouridylate synthase</fullName>
    </recommendedName>
    <alternativeName>
        <fullName evidence="3">RNA-uridine isomerase</fullName>
    </alternativeName>
</protein>
<dbReference type="RefSeq" id="WP_310536406.1">
    <property type="nucleotide sequence ID" value="NZ_BAAAOC010000093.1"/>
</dbReference>
<evidence type="ECO:0000256" key="3">
    <source>
        <dbReference type="ARBA" id="ARBA00033164"/>
    </source>
</evidence>
<feature type="domain" description="Pseudouridine synthase RsuA/RluA-like" evidence="5">
    <location>
        <begin position="98"/>
        <end position="278"/>
    </location>
</feature>
<organism evidence="6 7">
    <name type="scientific">Nesterenkonia flava</name>
    <dbReference type="NCBI Taxonomy" id="469799"/>
    <lineage>
        <taxon>Bacteria</taxon>
        <taxon>Bacillati</taxon>
        <taxon>Actinomycetota</taxon>
        <taxon>Actinomycetes</taxon>
        <taxon>Micrococcales</taxon>
        <taxon>Micrococcaceae</taxon>
        <taxon>Nesterenkonia</taxon>
    </lineage>
</organism>
<evidence type="ECO:0000256" key="1">
    <source>
        <dbReference type="ARBA" id="ARBA00000073"/>
    </source>
</evidence>
<dbReference type="Pfam" id="PF00849">
    <property type="entry name" value="PseudoU_synth_2"/>
    <property type="match status" value="1"/>
</dbReference>